<keyword evidence="1" id="KW-1133">Transmembrane helix</keyword>
<organism evidence="2 3">
    <name type="scientific">Nocardioides lianchengensis</name>
    <dbReference type="NCBI Taxonomy" id="1045774"/>
    <lineage>
        <taxon>Bacteria</taxon>
        <taxon>Bacillati</taxon>
        <taxon>Actinomycetota</taxon>
        <taxon>Actinomycetes</taxon>
        <taxon>Propionibacteriales</taxon>
        <taxon>Nocardioidaceae</taxon>
        <taxon>Nocardioides</taxon>
    </lineage>
</organism>
<dbReference type="AlphaFoldDB" id="A0A1G6R0H5"/>
<evidence type="ECO:0000313" key="2">
    <source>
        <dbReference type="EMBL" id="SDC97734.1"/>
    </source>
</evidence>
<keyword evidence="1" id="KW-0472">Membrane</keyword>
<name>A0A1G6R0H5_9ACTN</name>
<dbReference type="STRING" id="1045774.SAMN05421872_10592"/>
<dbReference type="Pfam" id="PF11271">
    <property type="entry name" value="PorA"/>
    <property type="match status" value="1"/>
</dbReference>
<evidence type="ECO:0000256" key="1">
    <source>
        <dbReference type="SAM" id="Phobius"/>
    </source>
</evidence>
<evidence type="ECO:0000313" key="3">
    <source>
        <dbReference type="Proteomes" id="UP000199034"/>
    </source>
</evidence>
<accession>A0A1G6R0H5</accession>
<sequence length="305" mass="32989">MRKTIGAVCAFLGAFLVIVAILAQTWAAGQLKKTPLDVDSVTRLSGDAIQYTAQGISPFAVKATSTTKADSEKSDDDVVVFKTSTCLVKDTNDVGDCVSADDPLNRLLSASFDDFATDRTTGEAVNDPKYLPADAEEHEGQVNKFPFDTEKKDYTYFIGPGTATAEYTKTEKVDGLETYVFHVETEPAPITIAEGLEGTYQETTDLWIEPRTGQIVDQVSEQVRTANDEPFLTLNISFTDAQVKENVDDIGGDADLLKLATSTVPLIAYIVGIPLLLIGLALLILGRNQTPAPKTRARQSELTKA</sequence>
<dbReference type="EMBL" id="FMZM01000005">
    <property type="protein sequence ID" value="SDC97734.1"/>
    <property type="molecule type" value="Genomic_DNA"/>
</dbReference>
<reference evidence="2 3" key="1">
    <citation type="submission" date="2016-10" db="EMBL/GenBank/DDBJ databases">
        <authorList>
            <person name="de Groot N.N."/>
        </authorList>
    </citation>
    <scope>NUCLEOTIDE SEQUENCE [LARGE SCALE GENOMIC DNA]</scope>
    <source>
        <strain evidence="2 3">CGMCC 4.6858</strain>
    </source>
</reference>
<protein>
    <recommendedName>
        <fullName evidence="4">DUF3068 domain-containing protein</fullName>
    </recommendedName>
</protein>
<gene>
    <name evidence="2" type="ORF">SAMN05421872_10592</name>
</gene>
<dbReference type="Proteomes" id="UP000199034">
    <property type="component" value="Unassembled WGS sequence"/>
</dbReference>
<feature type="transmembrane region" description="Helical" evidence="1">
    <location>
        <begin position="266"/>
        <end position="286"/>
    </location>
</feature>
<proteinExistence type="predicted"/>
<dbReference type="InterPro" id="IPR021424">
    <property type="entry name" value="PorA"/>
</dbReference>
<keyword evidence="1" id="KW-0812">Transmembrane</keyword>
<evidence type="ECO:0008006" key="4">
    <source>
        <dbReference type="Google" id="ProtNLM"/>
    </source>
</evidence>
<keyword evidence="3" id="KW-1185">Reference proteome</keyword>